<organism evidence="1 2">
    <name type="scientific">Goodea atripinnis</name>
    <dbReference type="NCBI Taxonomy" id="208336"/>
    <lineage>
        <taxon>Eukaryota</taxon>
        <taxon>Metazoa</taxon>
        <taxon>Chordata</taxon>
        <taxon>Craniata</taxon>
        <taxon>Vertebrata</taxon>
        <taxon>Euteleostomi</taxon>
        <taxon>Actinopterygii</taxon>
        <taxon>Neopterygii</taxon>
        <taxon>Teleostei</taxon>
        <taxon>Neoteleostei</taxon>
        <taxon>Acanthomorphata</taxon>
        <taxon>Ovalentaria</taxon>
        <taxon>Atherinomorphae</taxon>
        <taxon>Cyprinodontiformes</taxon>
        <taxon>Goodeidae</taxon>
        <taxon>Goodea</taxon>
    </lineage>
</organism>
<proteinExistence type="predicted"/>
<evidence type="ECO:0000313" key="1">
    <source>
        <dbReference type="EMBL" id="MEQ2157954.1"/>
    </source>
</evidence>
<dbReference type="EMBL" id="JAHRIO010000354">
    <property type="protein sequence ID" value="MEQ2157954.1"/>
    <property type="molecule type" value="Genomic_DNA"/>
</dbReference>
<gene>
    <name evidence="1" type="ORF">GOODEAATRI_007154</name>
</gene>
<name>A0ABV0MFT0_9TELE</name>
<accession>A0ABV0MFT0</accession>
<comment type="caution">
    <text evidence="1">The sequence shown here is derived from an EMBL/GenBank/DDBJ whole genome shotgun (WGS) entry which is preliminary data.</text>
</comment>
<protein>
    <submittedName>
        <fullName evidence="1">Uncharacterized protein</fullName>
    </submittedName>
</protein>
<evidence type="ECO:0000313" key="2">
    <source>
        <dbReference type="Proteomes" id="UP001476798"/>
    </source>
</evidence>
<dbReference type="Proteomes" id="UP001476798">
    <property type="component" value="Unassembled WGS sequence"/>
</dbReference>
<keyword evidence="2" id="KW-1185">Reference proteome</keyword>
<sequence>MAMKRTWGGPNAPHIKTLTLGKNIVVIQRATGNGPPDTKVVDVHLHGSSHNSLFISIRSRGRHPLTRLQRQKAPKDKCSLICHPPNIIYRLMITSSAEAYAVSVTFEYQHNFIKSAIAF</sequence>
<reference evidence="1 2" key="1">
    <citation type="submission" date="2021-06" db="EMBL/GenBank/DDBJ databases">
        <authorList>
            <person name="Palmer J.M."/>
        </authorList>
    </citation>
    <scope>NUCLEOTIDE SEQUENCE [LARGE SCALE GENOMIC DNA]</scope>
    <source>
        <strain evidence="1 2">GA_2019</strain>
        <tissue evidence="1">Muscle</tissue>
    </source>
</reference>